<feature type="region of interest" description="Disordered" evidence="1">
    <location>
        <begin position="43"/>
        <end position="116"/>
    </location>
</feature>
<comment type="caution">
    <text evidence="2">The sequence shown here is derived from an EMBL/GenBank/DDBJ whole genome shotgun (WGS) entry which is preliminary data.</text>
</comment>
<dbReference type="AlphaFoldDB" id="A0AA38L8D8"/>
<keyword evidence="3" id="KW-1185">Reference proteome</keyword>
<feature type="non-terminal residue" evidence="2">
    <location>
        <position position="182"/>
    </location>
</feature>
<feature type="compositionally biased region" description="Basic and acidic residues" evidence="1">
    <location>
        <begin position="150"/>
        <end position="176"/>
    </location>
</feature>
<accession>A0AA38L8D8</accession>
<dbReference type="EMBL" id="JAHRHJ020000005">
    <property type="protein sequence ID" value="KAH9315291.1"/>
    <property type="molecule type" value="Genomic_DNA"/>
</dbReference>
<gene>
    <name evidence="2" type="ORF">KI387_023918</name>
</gene>
<reference evidence="2 3" key="1">
    <citation type="journal article" date="2021" name="Nat. Plants">
        <title>The Taxus genome provides insights into paclitaxel biosynthesis.</title>
        <authorList>
            <person name="Xiong X."/>
            <person name="Gou J."/>
            <person name="Liao Q."/>
            <person name="Li Y."/>
            <person name="Zhou Q."/>
            <person name="Bi G."/>
            <person name="Li C."/>
            <person name="Du R."/>
            <person name="Wang X."/>
            <person name="Sun T."/>
            <person name="Guo L."/>
            <person name="Liang H."/>
            <person name="Lu P."/>
            <person name="Wu Y."/>
            <person name="Zhang Z."/>
            <person name="Ro D.K."/>
            <person name="Shang Y."/>
            <person name="Huang S."/>
            <person name="Yan J."/>
        </authorList>
    </citation>
    <scope>NUCLEOTIDE SEQUENCE [LARGE SCALE GENOMIC DNA]</scope>
    <source>
        <strain evidence="2">Ta-2019</strain>
    </source>
</reference>
<feature type="region of interest" description="Disordered" evidence="1">
    <location>
        <begin position="128"/>
        <end position="182"/>
    </location>
</feature>
<evidence type="ECO:0000313" key="3">
    <source>
        <dbReference type="Proteomes" id="UP000824469"/>
    </source>
</evidence>
<feature type="compositionally biased region" description="Gly residues" evidence="1">
    <location>
        <begin position="102"/>
        <end position="116"/>
    </location>
</feature>
<organism evidence="2 3">
    <name type="scientific">Taxus chinensis</name>
    <name type="common">Chinese yew</name>
    <name type="synonym">Taxus wallichiana var. chinensis</name>
    <dbReference type="NCBI Taxonomy" id="29808"/>
    <lineage>
        <taxon>Eukaryota</taxon>
        <taxon>Viridiplantae</taxon>
        <taxon>Streptophyta</taxon>
        <taxon>Embryophyta</taxon>
        <taxon>Tracheophyta</taxon>
        <taxon>Spermatophyta</taxon>
        <taxon>Pinopsida</taxon>
        <taxon>Pinidae</taxon>
        <taxon>Conifers II</taxon>
        <taxon>Cupressales</taxon>
        <taxon>Taxaceae</taxon>
        <taxon>Taxus</taxon>
    </lineage>
</organism>
<evidence type="ECO:0000256" key="1">
    <source>
        <dbReference type="SAM" id="MobiDB-lite"/>
    </source>
</evidence>
<dbReference type="Proteomes" id="UP000824469">
    <property type="component" value="Unassembled WGS sequence"/>
</dbReference>
<name>A0AA38L8D8_TAXCH</name>
<evidence type="ECO:0000313" key="2">
    <source>
        <dbReference type="EMBL" id="KAH9315291.1"/>
    </source>
</evidence>
<sequence>MRNLCESAWIFTHFRFSGRQHLLLRWGRFSRGFKTDGQHVVGRNERGGRAGRVRHERGGRQAPRAGPQRRGGEGRRGAIKIKTQFGWLHRPLGRRGPRRGGRGPSKGGGVGWGGGGGVFVGGVVGGVGGEGREAQGERPAVWEGGQGAGARKEGKKETQERRRTTERKRGGNEGPRKGMRGW</sequence>
<proteinExistence type="predicted"/>
<protein>
    <submittedName>
        <fullName evidence="2">Uncharacterized protein</fullName>
    </submittedName>
</protein>
<feature type="compositionally biased region" description="Basic residues" evidence="1">
    <location>
        <begin position="91"/>
        <end position="101"/>
    </location>
</feature>